<gene>
    <name evidence="1" type="ORF">AVEN_255028_1</name>
</gene>
<keyword evidence="2" id="KW-1185">Reference proteome</keyword>
<dbReference type="EMBL" id="BGPR01006334">
    <property type="protein sequence ID" value="GBN18063.1"/>
    <property type="molecule type" value="Genomic_DNA"/>
</dbReference>
<evidence type="ECO:0000313" key="1">
    <source>
        <dbReference type="EMBL" id="GBN18063.1"/>
    </source>
</evidence>
<name>A0A4Y2LVH3_ARAVE</name>
<comment type="caution">
    <text evidence="1">The sequence shown here is derived from an EMBL/GenBank/DDBJ whole genome shotgun (WGS) entry which is preliminary data.</text>
</comment>
<dbReference type="Proteomes" id="UP000499080">
    <property type="component" value="Unassembled WGS sequence"/>
</dbReference>
<organism evidence="1 2">
    <name type="scientific">Araneus ventricosus</name>
    <name type="common">Orbweaver spider</name>
    <name type="synonym">Epeira ventricosa</name>
    <dbReference type="NCBI Taxonomy" id="182803"/>
    <lineage>
        <taxon>Eukaryota</taxon>
        <taxon>Metazoa</taxon>
        <taxon>Ecdysozoa</taxon>
        <taxon>Arthropoda</taxon>
        <taxon>Chelicerata</taxon>
        <taxon>Arachnida</taxon>
        <taxon>Araneae</taxon>
        <taxon>Araneomorphae</taxon>
        <taxon>Entelegynae</taxon>
        <taxon>Araneoidea</taxon>
        <taxon>Araneidae</taxon>
        <taxon>Araneus</taxon>
    </lineage>
</organism>
<reference evidence="1 2" key="1">
    <citation type="journal article" date="2019" name="Sci. Rep.">
        <title>Orb-weaving spider Araneus ventricosus genome elucidates the spidroin gene catalogue.</title>
        <authorList>
            <person name="Kono N."/>
            <person name="Nakamura H."/>
            <person name="Ohtoshi R."/>
            <person name="Moran D.A.P."/>
            <person name="Shinohara A."/>
            <person name="Yoshida Y."/>
            <person name="Fujiwara M."/>
            <person name="Mori M."/>
            <person name="Tomita M."/>
            <person name="Arakawa K."/>
        </authorList>
    </citation>
    <scope>NUCLEOTIDE SEQUENCE [LARGE SCALE GENOMIC DNA]</scope>
</reference>
<accession>A0A4Y2LVH3</accession>
<dbReference type="AlphaFoldDB" id="A0A4Y2LVH3"/>
<proteinExistence type="predicted"/>
<sequence length="95" mass="10867">MDSATNLVLIRISTFFINIKFHCVLKTEQNPENSYVLFGQVNVNAQHTFRRVDPCYPRSHVQRFGAPCTKDFSSSVVGRQRIGCTQAFVGWIERS</sequence>
<protein>
    <submittedName>
        <fullName evidence="1">Uncharacterized protein</fullName>
    </submittedName>
</protein>
<evidence type="ECO:0000313" key="2">
    <source>
        <dbReference type="Proteomes" id="UP000499080"/>
    </source>
</evidence>